<keyword evidence="3" id="KW-0233">DNA recombination</keyword>
<dbReference type="PANTHER" id="PTHR30349:SF64">
    <property type="entry name" value="PROPHAGE INTEGRASE INTD-RELATED"/>
    <property type="match status" value="1"/>
</dbReference>
<dbReference type="Gene3D" id="1.10.150.130">
    <property type="match status" value="1"/>
</dbReference>
<dbReference type="CDD" id="cd00796">
    <property type="entry name" value="INT_Rci_Hp1_C"/>
    <property type="match status" value="1"/>
</dbReference>
<protein>
    <submittedName>
        <fullName evidence="5">Integrase</fullName>
    </submittedName>
</protein>
<name>A0A7J0BJ42_9BACT</name>
<sequence length="408" mass="46323">MGKRVKTGYPGVYGTPHATRKHGIKPDLYIEITYRLDGKKKWEGLGWMSQGMTPLKASKILMDLKEAHRTGHGLRTVAAHRELAKEEAEERLEAEKVAAREATTFEEFWLNVYWPLQREKSARSIATEASLWKLWIAPQLADVALMKFTPFQLEKVKQVMLKAGKSPKTIKYAFGVISQIWSLAQRDGYVFTPFPGGQVRLPQQDNKRQRFLTPQEARLLLEYLAERSPLSHDMAVVSLFSGMRFGEIASLEWQDVDFPDGRILIRDPKNSQNRYAFITGEIAAVLRRHHSGQRSGLVFVSRTGGRIDRISKAYTRVVDELFNEGVTDPRLRVCFHTLRHTYASWLVQKGVDLYSVKELMGHSDFKMTTRYSHLAPEGLRKAAKVVEGSLGDGVSPKVGVVMRGPWPT</sequence>
<keyword evidence="6" id="KW-1185">Reference proteome</keyword>
<dbReference type="GO" id="GO:0006310">
    <property type="term" value="P:DNA recombination"/>
    <property type="evidence" value="ECO:0007669"/>
    <property type="project" value="UniProtKB-KW"/>
</dbReference>
<dbReference type="InterPro" id="IPR050090">
    <property type="entry name" value="Tyrosine_recombinase_XerCD"/>
</dbReference>
<dbReference type="InterPro" id="IPR002104">
    <property type="entry name" value="Integrase_catalytic"/>
</dbReference>
<proteinExistence type="inferred from homology"/>
<dbReference type="InterPro" id="IPR013762">
    <property type="entry name" value="Integrase-like_cat_sf"/>
</dbReference>
<dbReference type="InterPro" id="IPR010998">
    <property type="entry name" value="Integrase_recombinase_N"/>
</dbReference>
<dbReference type="Proteomes" id="UP000503840">
    <property type="component" value="Unassembled WGS sequence"/>
</dbReference>
<dbReference type="RefSeq" id="WP_174405351.1">
    <property type="nucleotide sequence ID" value="NZ_BLVO01000013.1"/>
</dbReference>
<accession>A0A7J0BJ42</accession>
<organism evidence="5 6">
    <name type="scientific">Desulfovibrio subterraneus</name>
    <dbReference type="NCBI Taxonomy" id="2718620"/>
    <lineage>
        <taxon>Bacteria</taxon>
        <taxon>Pseudomonadati</taxon>
        <taxon>Thermodesulfobacteriota</taxon>
        <taxon>Desulfovibrionia</taxon>
        <taxon>Desulfovibrionales</taxon>
        <taxon>Desulfovibrionaceae</taxon>
        <taxon>Desulfovibrio</taxon>
    </lineage>
</organism>
<evidence type="ECO:0000256" key="1">
    <source>
        <dbReference type="ARBA" id="ARBA00008857"/>
    </source>
</evidence>
<dbReference type="InterPro" id="IPR011010">
    <property type="entry name" value="DNA_brk_join_enz"/>
</dbReference>
<evidence type="ECO:0000259" key="4">
    <source>
        <dbReference type="PROSITE" id="PS51898"/>
    </source>
</evidence>
<comment type="caution">
    <text evidence="5">The sequence shown here is derived from an EMBL/GenBank/DDBJ whole genome shotgun (WGS) entry which is preliminary data.</text>
</comment>
<dbReference type="AlphaFoldDB" id="A0A7J0BJ42"/>
<evidence type="ECO:0000313" key="6">
    <source>
        <dbReference type="Proteomes" id="UP000503840"/>
    </source>
</evidence>
<dbReference type="GO" id="GO:0015074">
    <property type="term" value="P:DNA integration"/>
    <property type="evidence" value="ECO:0007669"/>
    <property type="project" value="InterPro"/>
</dbReference>
<evidence type="ECO:0000256" key="3">
    <source>
        <dbReference type="ARBA" id="ARBA00023172"/>
    </source>
</evidence>
<dbReference type="EMBL" id="BLVO01000013">
    <property type="protein sequence ID" value="GFM33716.1"/>
    <property type="molecule type" value="Genomic_DNA"/>
</dbReference>
<evidence type="ECO:0000256" key="2">
    <source>
        <dbReference type="ARBA" id="ARBA00023125"/>
    </source>
</evidence>
<dbReference type="SUPFAM" id="SSF56349">
    <property type="entry name" value="DNA breaking-rejoining enzymes"/>
    <property type="match status" value="1"/>
</dbReference>
<dbReference type="PANTHER" id="PTHR30349">
    <property type="entry name" value="PHAGE INTEGRASE-RELATED"/>
    <property type="match status" value="1"/>
</dbReference>
<evidence type="ECO:0000313" key="5">
    <source>
        <dbReference type="EMBL" id="GFM33716.1"/>
    </source>
</evidence>
<dbReference type="Pfam" id="PF00589">
    <property type="entry name" value="Phage_integrase"/>
    <property type="match status" value="1"/>
</dbReference>
<feature type="domain" description="Tyr recombinase" evidence="4">
    <location>
        <begin position="207"/>
        <end position="384"/>
    </location>
</feature>
<dbReference type="GO" id="GO:0003677">
    <property type="term" value="F:DNA binding"/>
    <property type="evidence" value="ECO:0007669"/>
    <property type="project" value="UniProtKB-KW"/>
</dbReference>
<keyword evidence="2" id="KW-0238">DNA-binding</keyword>
<gene>
    <name evidence="5" type="ORF">DSM101010T_20810</name>
</gene>
<dbReference type="PROSITE" id="PS51898">
    <property type="entry name" value="TYR_RECOMBINASE"/>
    <property type="match status" value="1"/>
</dbReference>
<comment type="similarity">
    <text evidence="1">Belongs to the 'phage' integrase family.</text>
</comment>
<reference evidence="5 6" key="1">
    <citation type="submission" date="2020-05" db="EMBL/GenBank/DDBJ databases">
        <title>Draft genome sequence of Desulfovibrio sp. strain HN2T.</title>
        <authorList>
            <person name="Ueno A."/>
            <person name="Tamazawa S."/>
            <person name="Tamamura S."/>
            <person name="Murakami T."/>
            <person name="Kiyama T."/>
            <person name="Inomata H."/>
            <person name="Amano Y."/>
            <person name="Miyakawa K."/>
            <person name="Tamaki H."/>
            <person name="Naganuma T."/>
            <person name="Kaneko K."/>
        </authorList>
    </citation>
    <scope>NUCLEOTIDE SEQUENCE [LARGE SCALE GENOMIC DNA]</scope>
    <source>
        <strain evidence="5 6">HN2</strain>
    </source>
</reference>
<dbReference type="Gene3D" id="1.10.443.10">
    <property type="entry name" value="Intergrase catalytic core"/>
    <property type="match status" value="1"/>
</dbReference>